<reference evidence="11" key="1">
    <citation type="journal article" date="2018" name="Nat. Microbiol.">
        <title>Leveraging single-cell genomics to expand the fungal tree of life.</title>
        <authorList>
            <person name="Ahrendt S.R."/>
            <person name="Quandt C.A."/>
            <person name="Ciobanu D."/>
            <person name="Clum A."/>
            <person name="Salamov A."/>
            <person name="Andreopoulos B."/>
            <person name="Cheng J.F."/>
            <person name="Woyke T."/>
            <person name="Pelin A."/>
            <person name="Henrissat B."/>
            <person name="Reynolds N.K."/>
            <person name="Benny G.L."/>
            <person name="Smith M.E."/>
            <person name="James T.Y."/>
            <person name="Grigoriev I.V."/>
        </authorList>
    </citation>
    <scope>NUCLEOTIDE SEQUENCE [LARGE SCALE GENOMIC DNA]</scope>
    <source>
        <strain evidence="11">ATCC 52028</strain>
    </source>
</reference>
<dbReference type="GO" id="GO:0050660">
    <property type="term" value="F:flavin adenine dinucleotide binding"/>
    <property type="evidence" value="ECO:0007669"/>
    <property type="project" value="InterPro"/>
</dbReference>
<evidence type="ECO:0000259" key="9">
    <source>
        <dbReference type="Pfam" id="PF02771"/>
    </source>
</evidence>
<dbReference type="SUPFAM" id="SSF56645">
    <property type="entry name" value="Acyl-CoA dehydrogenase NM domain-like"/>
    <property type="match status" value="1"/>
</dbReference>
<feature type="domain" description="Acyl-CoA oxidase/dehydrogenase middle" evidence="8">
    <location>
        <begin position="174"/>
        <end position="276"/>
    </location>
</feature>
<evidence type="ECO:0008006" key="12">
    <source>
        <dbReference type="Google" id="ProtNLM"/>
    </source>
</evidence>
<name>A0A4P9X7L4_9FUNG</name>
<comment type="similarity">
    <text evidence="2 6">Belongs to the acyl-CoA dehydrogenase family.</text>
</comment>
<dbReference type="Pfam" id="PF02771">
    <property type="entry name" value="Acyl-CoA_dh_N"/>
    <property type="match status" value="1"/>
</dbReference>
<protein>
    <recommendedName>
        <fullName evidence="12">Acyl-CoA dehydrogenase NM domain-like protein</fullName>
    </recommendedName>
</protein>
<dbReference type="Gene3D" id="1.10.540.10">
    <property type="entry name" value="Acyl-CoA dehydrogenase/oxidase, N-terminal domain"/>
    <property type="match status" value="1"/>
</dbReference>
<dbReference type="InterPro" id="IPR009100">
    <property type="entry name" value="AcylCoA_DH/oxidase_NM_dom_sf"/>
</dbReference>
<dbReference type="InterPro" id="IPR037069">
    <property type="entry name" value="AcylCoA_DH/ox_N_sf"/>
</dbReference>
<dbReference type="PANTHER" id="PTHR48083:SF28">
    <property type="entry name" value="ACYL-COA DEHYDROGENASE FAMILY PROTEIN (AFU_ORTHOLOGUE AFUA_6G10880)-RELATED"/>
    <property type="match status" value="1"/>
</dbReference>
<dbReference type="Pfam" id="PF00441">
    <property type="entry name" value="Acyl-CoA_dh_1"/>
    <property type="match status" value="1"/>
</dbReference>
<dbReference type="InterPro" id="IPR036250">
    <property type="entry name" value="AcylCo_DH-like_C"/>
</dbReference>
<evidence type="ECO:0000256" key="2">
    <source>
        <dbReference type="ARBA" id="ARBA00009347"/>
    </source>
</evidence>
<evidence type="ECO:0000256" key="3">
    <source>
        <dbReference type="ARBA" id="ARBA00022630"/>
    </source>
</evidence>
<keyword evidence="5 6" id="KW-0560">Oxidoreductase</keyword>
<dbReference type="EMBL" id="ML014180">
    <property type="protein sequence ID" value="RKP01212.1"/>
    <property type="molecule type" value="Genomic_DNA"/>
</dbReference>
<dbReference type="PANTHER" id="PTHR48083">
    <property type="entry name" value="MEDIUM-CHAIN SPECIFIC ACYL-COA DEHYDROGENASE, MITOCHONDRIAL-RELATED"/>
    <property type="match status" value="1"/>
</dbReference>
<organism evidence="10 11">
    <name type="scientific">Caulochytrium protostelioides</name>
    <dbReference type="NCBI Taxonomy" id="1555241"/>
    <lineage>
        <taxon>Eukaryota</taxon>
        <taxon>Fungi</taxon>
        <taxon>Fungi incertae sedis</taxon>
        <taxon>Chytridiomycota</taxon>
        <taxon>Chytridiomycota incertae sedis</taxon>
        <taxon>Chytridiomycetes</taxon>
        <taxon>Caulochytriales</taxon>
        <taxon>Caulochytriaceae</taxon>
        <taxon>Caulochytrium</taxon>
    </lineage>
</organism>
<dbReference type="GO" id="GO:0003995">
    <property type="term" value="F:acyl-CoA dehydrogenase activity"/>
    <property type="evidence" value="ECO:0007669"/>
    <property type="project" value="TreeGrafter"/>
</dbReference>
<dbReference type="InterPro" id="IPR006091">
    <property type="entry name" value="Acyl-CoA_Oxase/DH_mid-dom"/>
</dbReference>
<dbReference type="GO" id="GO:0033539">
    <property type="term" value="P:fatty acid beta-oxidation using acyl-CoA dehydrogenase"/>
    <property type="evidence" value="ECO:0007669"/>
    <property type="project" value="TreeGrafter"/>
</dbReference>
<evidence type="ECO:0000256" key="6">
    <source>
        <dbReference type="RuleBase" id="RU362125"/>
    </source>
</evidence>
<dbReference type="STRING" id="1555241.A0A4P9X7L4"/>
<dbReference type="InterPro" id="IPR013786">
    <property type="entry name" value="AcylCoA_DH/ox_N"/>
</dbReference>
<comment type="cofactor">
    <cofactor evidence="1 6">
        <name>FAD</name>
        <dbReference type="ChEBI" id="CHEBI:57692"/>
    </cofactor>
</comment>
<evidence type="ECO:0000256" key="4">
    <source>
        <dbReference type="ARBA" id="ARBA00022827"/>
    </source>
</evidence>
<evidence type="ECO:0000313" key="10">
    <source>
        <dbReference type="EMBL" id="RKP01212.1"/>
    </source>
</evidence>
<proteinExistence type="inferred from homology"/>
<feature type="domain" description="Acyl-CoA dehydrogenase/oxidase N-terminal" evidence="9">
    <location>
        <begin position="45"/>
        <end position="169"/>
    </location>
</feature>
<dbReference type="OrthoDB" id="10254877at2759"/>
<evidence type="ECO:0000313" key="11">
    <source>
        <dbReference type="Proteomes" id="UP000274922"/>
    </source>
</evidence>
<evidence type="ECO:0000256" key="5">
    <source>
        <dbReference type="ARBA" id="ARBA00023002"/>
    </source>
</evidence>
<dbReference type="Proteomes" id="UP000274922">
    <property type="component" value="Unassembled WGS sequence"/>
</dbReference>
<dbReference type="Gene3D" id="1.20.140.10">
    <property type="entry name" value="Butyryl-CoA Dehydrogenase, subunit A, domain 3"/>
    <property type="match status" value="1"/>
</dbReference>
<keyword evidence="11" id="KW-1185">Reference proteome</keyword>
<dbReference type="Pfam" id="PF02770">
    <property type="entry name" value="Acyl-CoA_dh_M"/>
    <property type="match status" value="1"/>
</dbReference>
<dbReference type="SUPFAM" id="SSF47203">
    <property type="entry name" value="Acyl-CoA dehydrogenase C-terminal domain-like"/>
    <property type="match status" value="1"/>
</dbReference>
<dbReference type="InterPro" id="IPR046373">
    <property type="entry name" value="Acyl-CoA_Oxase/DH_mid-dom_sf"/>
</dbReference>
<dbReference type="InterPro" id="IPR050741">
    <property type="entry name" value="Acyl-CoA_dehydrogenase"/>
</dbReference>
<feature type="domain" description="Acyl-CoA dehydrogenase/oxidase C-terminal" evidence="7">
    <location>
        <begin position="288"/>
        <end position="444"/>
    </location>
</feature>
<evidence type="ECO:0000259" key="8">
    <source>
        <dbReference type="Pfam" id="PF02770"/>
    </source>
</evidence>
<evidence type="ECO:0000259" key="7">
    <source>
        <dbReference type="Pfam" id="PF00441"/>
    </source>
</evidence>
<feature type="non-terminal residue" evidence="10">
    <location>
        <position position="1"/>
    </location>
</feature>
<accession>A0A4P9X7L4</accession>
<keyword evidence="4 6" id="KW-0274">FAD</keyword>
<dbReference type="AlphaFoldDB" id="A0A4P9X7L4"/>
<dbReference type="InterPro" id="IPR009075">
    <property type="entry name" value="AcylCo_DH/oxidase_C"/>
</dbReference>
<dbReference type="Gene3D" id="2.40.110.10">
    <property type="entry name" value="Butyryl-CoA Dehydrogenase, subunit A, domain 2"/>
    <property type="match status" value="1"/>
</dbReference>
<keyword evidence="3 6" id="KW-0285">Flavoprotein</keyword>
<evidence type="ECO:0000256" key="1">
    <source>
        <dbReference type="ARBA" id="ARBA00001974"/>
    </source>
</evidence>
<gene>
    <name evidence="10" type="ORF">CXG81DRAFT_12272</name>
</gene>
<dbReference type="GO" id="GO:0005737">
    <property type="term" value="C:cytoplasm"/>
    <property type="evidence" value="ECO:0007669"/>
    <property type="project" value="TreeGrafter"/>
</dbReference>
<sequence length="455" mass="49331">YLPKLQIGVLVGHRPVVPLQDPAGFSAVPYAEIPAYQGIPSPLYTERHKAFSKAIREFVDRELMPDAETLRATGNPPDRAILKKMAQFELIAMRIGPGPHLKGRQLPAGITPEEFDYTYTALTHAEMSRLGIYTIGEAYSSGVMIGLPPVMNFGPPALRDRIVNEVLGGDRTIALAVTEPHVGSDVANLTTTATLTADGRFYVVNGLKKWITNGRIMVNGKAQPSDYFTTAVRTGGPGMKGISVLVIPFAEGVSVRPIKTSGSSSAGTALVEFDNVKVPADHLLGKLNAGFPVIMTNFNKERWAMVSGILPACREVVTECYKWVNQREAFGKPLAKQPVLMHKLGAMTAELEAIQAYFDAITYAMNHLPAGEQAQKLAGPIALLKFRATRAMHQIVDDAVQIFGGRALTQTGMGQKVEHLQRVYKFGAILGGAEEILTSLAVRQAFRAFPPSARL</sequence>